<evidence type="ECO:0008006" key="3">
    <source>
        <dbReference type="Google" id="ProtNLM"/>
    </source>
</evidence>
<dbReference type="HOGENOM" id="CLU_124534_0_0_6"/>
<dbReference type="OrthoDB" id="9801870at2"/>
<dbReference type="SUPFAM" id="SSF140736">
    <property type="entry name" value="Rv1873-like"/>
    <property type="match status" value="1"/>
</dbReference>
<dbReference type="Proteomes" id="UP000026913">
    <property type="component" value="Chromosome"/>
</dbReference>
<evidence type="ECO:0000313" key="1">
    <source>
        <dbReference type="EMBL" id="AHZ68403.1"/>
    </source>
</evidence>
<gene>
    <name evidence="1" type="ORF">OU5_1324</name>
</gene>
<protein>
    <recommendedName>
        <fullName evidence="3">Calpastatin</fullName>
    </recommendedName>
</protein>
<proteinExistence type="predicted"/>
<dbReference type="Pfam" id="PF08837">
    <property type="entry name" value="DUF1810"/>
    <property type="match status" value="1"/>
</dbReference>
<dbReference type="KEGG" id="pman:OU5_1324"/>
<dbReference type="RefSeq" id="WP_010458619.1">
    <property type="nucleotide sequence ID" value="NZ_CP005960.1"/>
</dbReference>
<dbReference type="PIRSF" id="PIRSF008546">
    <property type="entry name" value="UCP008546"/>
    <property type="match status" value="1"/>
</dbReference>
<name>A0A024E7U3_9PSED</name>
<evidence type="ECO:0000313" key="2">
    <source>
        <dbReference type="Proteomes" id="UP000026913"/>
    </source>
</evidence>
<reference evidence="1 2" key="1">
    <citation type="journal article" date="2012" name="J. Bacteriol.">
        <title>Genome sequence of cold-adapted Pseudomonas mandelii strain JR-1.</title>
        <authorList>
            <person name="Jang S.H."/>
            <person name="Kim J."/>
            <person name="Kim J."/>
            <person name="Hong S."/>
            <person name="Lee C."/>
        </authorList>
    </citation>
    <scope>NUCLEOTIDE SEQUENCE [LARGE SCALE GENOMIC DNA]</scope>
    <source>
        <strain evidence="1 2">JR-1</strain>
    </source>
</reference>
<dbReference type="InterPro" id="IPR036287">
    <property type="entry name" value="Rv1873-like_sf"/>
</dbReference>
<dbReference type="AlphaFoldDB" id="A0A024E7U3"/>
<dbReference type="InterPro" id="IPR014937">
    <property type="entry name" value="DUF1810"/>
</dbReference>
<accession>A0A024E7U3</accession>
<dbReference type="EMBL" id="CP005960">
    <property type="protein sequence ID" value="AHZ68403.1"/>
    <property type="molecule type" value="Genomic_DNA"/>
</dbReference>
<sequence>MRSTDQLDDFNLPRFVQAQDPVFEWVREELKAGRKRRHWMWFVFPQFAGLGGSQMSRHYAIRSREEAVAYLEHPTLGARLRTCTQLVLDIKQRSIAEIFGHPDNLKFHSSMTLFAQIAPKGSVFHKALDQYFHGIRDDWTLQLLDSKQAQLPTNQG</sequence>
<organism evidence="1 2">
    <name type="scientific">Pseudomonas mandelii JR-1</name>
    <dbReference type="NCBI Taxonomy" id="1147786"/>
    <lineage>
        <taxon>Bacteria</taxon>
        <taxon>Pseudomonadati</taxon>
        <taxon>Pseudomonadota</taxon>
        <taxon>Gammaproteobacteria</taxon>
        <taxon>Pseudomonadales</taxon>
        <taxon>Pseudomonadaceae</taxon>
        <taxon>Pseudomonas</taxon>
    </lineage>
</organism>
<dbReference type="Gene3D" id="1.25.40.380">
    <property type="entry name" value="Protein of unknown function DUF1810"/>
    <property type="match status" value="1"/>
</dbReference>